<sequence length="258" mass="27160">MKILVIGGTGRIGSKVVQRLRDAGNEVLAASPDTGVNILTGEGLDAAMAGASVVVDLANSPPPYTGDAALKFFRAAGEHILAAEKKAGVKQHVALSIVGTDRPGINDYFIAKAEQERLIRESGVPYTIIHSTQFFDFLPGIIESGTDGDTVRLSSALVQLIAADDVADAVSRNALAPPVNGVVEIAGPDRVSIADVGKRFMDAVHDTREVVSDAQAPYFGMPLDRDALVPLGDAWKGSIDFQRWFAQSGYGKDTSANA</sequence>
<dbReference type="InterPro" id="IPR016040">
    <property type="entry name" value="NAD(P)-bd_dom"/>
</dbReference>
<keyword evidence="4" id="KW-1185">Reference proteome</keyword>
<dbReference type="PANTHER" id="PTHR42748:SF3">
    <property type="entry name" value="BLL4366 PROTEIN"/>
    <property type="match status" value="1"/>
</dbReference>
<reference evidence="3" key="1">
    <citation type="submission" date="2021-10" db="EMBL/GenBank/DDBJ databases">
        <authorList>
            <person name="Lyu M."/>
            <person name="Wang X."/>
            <person name="Meng X."/>
            <person name="Xu K."/>
        </authorList>
    </citation>
    <scope>NUCLEOTIDE SEQUENCE</scope>
    <source>
        <strain evidence="3">A6</strain>
    </source>
</reference>
<dbReference type="Proteomes" id="UP001165293">
    <property type="component" value="Unassembled WGS sequence"/>
</dbReference>
<comment type="caution">
    <text evidence="3">The sequence shown here is derived from an EMBL/GenBank/DDBJ whole genome shotgun (WGS) entry which is preliminary data.</text>
</comment>
<organism evidence="3 4">
    <name type="scientific">Noviluteimonas lactosilytica</name>
    <dbReference type="NCBI Taxonomy" id="2888523"/>
    <lineage>
        <taxon>Bacteria</taxon>
        <taxon>Pseudomonadati</taxon>
        <taxon>Pseudomonadota</taxon>
        <taxon>Gammaproteobacteria</taxon>
        <taxon>Lysobacterales</taxon>
        <taxon>Lysobacteraceae</taxon>
        <taxon>Noviluteimonas</taxon>
    </lineage>
</organism>
<gene>
    <name evidence="3" type="ORF">LK996_11715</name>
</gene>
<dbReference type="SUPFAM" id="SSF51735">
    <property type="entry name" value="NAD(P)-binding Rossmann-fold domains"/>
    <property type="match status" value="1"/>
</dbReference>
<dbReference type="Pfam" id="PF13460">
    <property type="entry name" value="NAD_binding_10"/>
    <property type="match status" value="1"/>
</dbReference>
<proteinExistence type="predicted"/>
<accession>A0ABS8JJF3</accession>
<keyword evidence="1" id="KW-0521">NADP</keyword>
<protein>
    <submittedName>
        <fullName evidence="3">SDR family oxidoreductase</fullName>
    </submittedName>
</protein>
<evidence type="ECO:0000256" key="1">
    <source>
        <dbReference type="ARBA" id="ARBA00022857"/>
    </source>
</evidence>
<dbReference type="EMBL" id="JAJGAK010000002">
    <property type="protein sequence ID" value="MCC8363738.1"/>
    <property type="molecule type" value="Genomic_DNA"/>
</dbReference>
<dbReference type="RefSeq" id="WP_230527440.1">
    <property type="nucleotide sequence ID" value="NZ_JAJGAK010000002.1"/>
</dbReference>
<feature type="domain" description="NAD(P)-binding" evidence="2">
    <location>
        <begin position="7"/>
        <end position="171"/>
    </location>
</feature>
<dbReference type="PANTHER" id="PTHR42748">
    <property type="entry name" value="NITROGEN METABOLITE REPRESSION PROTEIN NMRA FAMILY MEMBER"/>
    <property type="match status" value="1"/>
</dbReference>
<dbReference type="InterPro" id="IPR051164">
    <property type="entry name" value="NmrA-like_oxidored"/>
</dbReference>
<dbReference type="Gene3D" id="3.40.50.720">
    <property type="entry name" value="NAD(P)-binding Rossmann-like Domain"/>
    <property type="match status" value="1"/>
</dbReference>
<name>A0ABS8JJF3_9GAMM</name>
<evidence type="ECO:0000313" key="4">
    <source>
        <dbReference type="Proteomes" id="UP001165293"/>
    </source>
</evidence>
<evidence type="ECO:0000313" key="3">
    <source>
        <dbReference type="EMBL" id="MCC8363738.1"/>
    </source>
</evidence>
<evidence type="ECO:0000259" key="2">
    <source>
        <dbReference type="Pfam" id="PF13460"/>
    </source>
</evidence>
<dbReference type="InterPro" id="IPR036291">
    <property type="entry name" value="NAD(P)-bd_dom_sf"/>
</dbReference>